<gene>
    <name evidence="2" type="ORF">PSYICH_LOCUS5047</name>
</gene>
<evidence type="ECO:0000313" key="2">
    <source>
        <dbReference type="EMBL" id="CAH1104058.1"/>
    </source>
</evidence>
<name>A0A9P0G8Q0_9CUCU</name>
<dbReference type="EMBL" id="OV651828">
    <property type="protein sequence ID" value="CAH1104058.1"/>
    <property type="molecule type" value="Genomic_DNA"/>
</dbReference>
<keyword evidence="3" id="KW-1185">Reference proteome</keyword>
<protein>
    <submittedName>
        <fullName evidence="2">Uncharacterized protein</fullName>
    </submittedName>
</protein>
<feature type="compositionally biased region" description="Low complexity" evidence="1">
    <location>
        <begin position="11"/>
        <end position="22"/>
    </location>
</feature>
<accession>A0A9P0G8Q0</accession>
<proteinExistence type="predicted"/>
<reference evidence="2" key="1">
    <citation type="submission" date="2022-01" db="EMBL/GenBank/DDBJ databases">
        <authorList>
            <person name="King R."/>
        </authorList>
    </citation>
    <scope>NUCLEOTIDE SEQUENCE</scope>
</reference>
<sequence length="344" mass="39944">MEEDSNMSRYNNIEEYNNTEEFNNADEFNNVDEYNSIEDLNSIEEGFNSTEEYNNIEDEEEVASVKEKFSSKNEDWSSKFLEVSGASQKKAKSKKSNSNYKYARNSTGLVTLYITSCEQDMPTKLFIDTLKKAVPYLNFDSTVETEYGLIINLQNDTYVQKLLQMDLAKIFQRPVQAVPLFSGNYLKIVSFKQIPWCIRIEEIENCLKKQGIKYGRISREKSTLYIEVTDFPNYQRLKEEGINFYNSVMFQASEDAGLNDEIHYNSDDIIQCYKCQGFWHTANTCKQNVRCVRCGEQHQVENCNRPKSSPICCNCKGPHHAAYKLCPVRLKLQKSVRVSFLFDQ</sequence>
<feature type="region of interest" description="Disordered" evidence="1">
    <location>
        <begin position="1"/>
        <end position="27"/>
    </location>
</feature>
<evidence type="ECO:0000256" key="1">
    <source>
        <dbReference type="SAM" id="MobiDB-lite"/>
    </source>
</evidence>
<feature type="region of interest" description="Disordered" evidence="1">
    <location>
        <begin position="42"/>
        <end position="61"/>
    </location>
</feature>
<organism evidence="2 3">
    <name type="scientific">Psylliodes chrysocephalus</name>
    <dbReference type="NCBI Taxonomy" id="3402493"/>
    <lineage>
        <taxon>Eukaryota</taxon>
        <taxon>Metazoa</taxon>
        <taxon>Ecdysozoa</taxon>
        <taxon>Arthropoda</taxon>
        <taxon>Hexapoda</taxon>
        <taxon>Insecta</taxon>
        <taxon>Pterygota</taxon>
        <taxon>Neoptera</taxon>
        <taxon>Endopterygota</taxon>
        <taxon>Coleoptera</taxon>
        <taxon>Polyphaga</taxon>
        <taxon>Cucujiformia</taxon>
        <taxon>Chrysomeloidea</taxon>
        <taxon>Chrysomelidae</taxon>
        <taxon>Galerucinae</taxon>
        <taxon>Alticini</taxon>
        <taxon>Psylliodes</taxon>
    </lineage>
</organism>
<dbReference type="Proteomes" id="UP001153636">
    <property type="component" value="Chromosome 16"/>
</dbReference>
<evidence type="ECO:0000313" key="3">
    <source>
        <dbReference type="Proteomes" id="UP001153636"/>
    </source>
</evidence>
<dbReference type="OrthoDB" id="6501032at2759"/>
<dbReference type="AlphaFoldDB" id="A0A9P0G8Q0"/>